<gene>
    <name evidence="3" type="ORF">L288_05535</name>
</gene>
<protein>
    <submittedName>
        <fullName evidence="3">Transcriptional regulator</fullName>
    </submittedName>
</protein>
<dbReference type="PANTHER" id="PTHR35848:SF9">
    <property type="entry name" value="SLL1358 PROTEIN"/>
    <property type="match status" value="1"/>
</dbReference>
<evidence type="ECO:0000313" key="4">
    <source>
        <dbReference type="Proteomes" id="UP000015525"/>
    </source>
</evidence>
<accession>T0IIR6</accession>
<dbReference type="InterPro" id="IPR013096">
    <property type="entry name" value="Cupin_2"/>
</dbReference>
<dbReference type="EMBL" id="ATHO01000048">
    <property type="protein sequence ID" value="EQB09549.1"/>
    <property type="molecule type" value="Genomic_DNA"/>
</dbReference>
<proteinExistence type="predicted"/>
<dbReference type="InterPro" id="IPR014710">
    <property type="entry name" value="RmlC-like_jellyroll"/>
</dbReference>
<keyword evidence="4" id="KW-1185">Reference proteome</keyword>
<dbReference type="InterPro" id="IPR051610">
    <property type="entry name" value="GPI/OXD"/>
</dbReference>
<dbReference type="AlphaFoldDB" id="T0IIR6"/>
<dbReference type="Pfam" id="PF07883">
    <property type="entry name" value="Cupin_2"/>
    <property type="match status" value="1"/>
</dbReference>
<dbReference type="Gene3D" id="2.60.120.10">
    <property type="entry name" value="Jelly Rolls"/>
    <property type="match status" value="1"/>
</dbReference>
<dbReference type="PANTHER" id="PTHR35848">
    <property type="entry name" value="OXALATE-BINDING PROTEIN"/>
    <property type="match status" value="1"/>
</dbReference>
<name>T0IIR6_9SPHN</name>
<dbReference type="SUPFAM" id="SSF51182">
    <property type="entry name" value="RmlC-like cupins"/>
    <property type="match status" value="1"/>
</dbReference>
<dbReference type="Proteomes" id="UP000015525">
    <property type="component" value="Unassembled WGS sequence"/>
</dbReference>
<evidence type="ECO:0000259" key="2">
    <source>
        <dbReference type="Pfam" id="PF07883"/>
    </source>
</evidence>
<dbReference type="GO" id="GO:0046872">
    <property type="term" value="F:metal ion binding"/>
    <property type="evidence" value="ECO:0007669"/>
    <property type="project" value="UniProtKB-KW"/>
</dbReference>
<evidence type="ECO:0000313" key="3">
    <source>
        <dbReference type="EMBL" id="EQB09549.1"/>
    </source>
</evidence>
<keyword evidence="1" id="KW-0479">Metal-binding</keyword>
<evidence type="ECO:0000256" key="1">
    <source>
        <dbReference type="ARBA" id="ARBA00022723"/>
    </source>
</evidence>
<organism evidence="3 4">
    <name type="scientific">Sphingobium quisquiliarum P25</name>
    <dbReference type="NCBI Taxonomy" id="1329909"/>
    <lineage>
        <taxon>Bacteria</taxon>
        <taxon>Pseudomonadati</taxon>
        <taxon>Pseudomonadota</taxon>
        <taxon>Alphaproteobacteria</taxon>
        <taxon>Sphingomonadales</taxon>
        <taxon>Sphingomonadaceae</taxon>
        <taxon>Sphingobium</taxon>
    </lineage>
</organism>
<dbReference type="CDD" id="cd02224">
    <property type="entry name" value="cupin_SPO2919-like"/>
    <property type="match status" value="1"/>
</dbReference>
<comment type="caution">
    <text evidence="3">The sequence shown here is derived from an EMBL/GenBank/DDBJ whole genome shotgun (WGS) entry which is preliminary data.</text>
</comment>
<dbReference type="InterPro" id="IPR011051">
    <property type="entry name" value="RmlC_Cupin_sf"/>
</dbReference>
<reference evidence="3 4" key="1">
    <citation type="journal article" date="2013" name="Genome Announc.">
        <title>Draft Genome Sequence of Sphingobium quisquiliarum Strain P25T, a Novel Hexachlorocyclohexane (HCH)-Degrading Bacterium Isolated from an HCH Dumpsite.</title>
        <authorList>
            <person name="Kumar Singh A."/>
            <person name="Sangwan N."/>
            <person name="Sharma A."/>
            <person name="Gupta V."/>
            <person name="Khurana J.P."/>
            <person name="Lal R."/>
        </authorList>
    </citation>
    <scope>NUCLEOTIDE SEQUENCE [LARGE SCALE GENOMIC DNA]</scope>
    <source>
        <strain evidence="3 4">P25</strain>
    </source>
</reference>
<dbReference type="PATRIC" id="fig|1329909.3.peg.1060"/>
<feature type="domain" description="Cupin type-2" evidence="2">
    <location>
        <begin position="53"/>
        <end position="123"/>
    </location>
</feature>
<sequence>MPAEGKIMPKIDLAAIEQSNRTGYPAEFAGAVAGRWVRRLGPAAGLADFGVSHVVLKPGAASSQRHWHEEEDEFVVMLSGEAMLVEEDGRVLLKAGDMAAFPKGRPNGHHLVNESSGDCAFLAFGRVPSGAAHYPDIDLHWSGSAYSHKDGRPF</sequence>